<keyword evidence="3" id="KW-1185">Reference proteome</keyword>
<dbReference type="AlphaFoldDB" id="Q03WQ7"/>
<name>Q03WQ7_LEUMM</name>
<dbReference type="RefSeq" id="WP_010279008.1">
    <property type="nucleotide sequence ID" value="NC_008531.1"/>
</dbReference>
<dbReference type="Proteomes" id="UP000000362">
    <property type="component" value="Chromosome"/>
</dbReference>
<gene>
    <name evidence="2" type="ordered locus">LEUM_1268</name>
</gene>
<accession>Q03WQ7</accession>
<dbReference type="EMBL" id="CP000414">
    <property type="protein sequence ID" value="ABJ62365.1"/>
    <property type="molecule type" value="Genomic_DNA"/>
</dbReference>
<dbReference type="InterPro" id="IPR010982">
    <property type="entry name" value="Lambda_DNA-bd_dom_sf"/>
</dbReference>
<dbReference type="GeneID" id="29577504"/>
<evidence type="ECO:0000313" key="2">
    <source>
        <dbReference type="EMBL" id="ABJ62365.1"/>
    </source>
</evidence>
<evidence type="ECO:0000259" key="1">
    <source>
        <dbReference type="PROSITE" id="PS50943"/>
    </source>
</evidence>
<dbReference type="CDD" id="cd00093">
    <property type="entry name" value="HTH_XRE"/>
    <property type="match status" value="1"/>
</dbReference>
<dbReference type="InterPro" id="IPR001387">
    <property type="entry name" value="Cro/C1-type_HTH"/>
</dbReference>
<sequence>MKLGDFLIQKRLAKRMGQNEAADLMKIDRSRLSRIERGTVKIYGDEISKVARVLDISEIELLRIINECQE</sequence>
<feature type="domain" description="HTH cro/C1-type" evidence="1">
    <location>
        <begin position="7"/>
        <end position="61"/>
    </location>
</feature>
<protein>
    <submittedName>
        <fullName evidence="2">Transcriptional regulator, xre family</fullName>
    </submittedName>
</protein>
<reference evidence="2 3" key="1">
    <citation type="journal article" date="2006" name="Proc. Natl. Acad. Sci. U.S.A.">
        <title>Comparative genomics of the lactic acid bacteria.</title>
        <authorList>
            <person name="Makarova K."/>
            <person name="Slesarev A."/>
            <person name="Wolf Y."/>
            <person name="Sorokin A."/>
            <person name="Mirkin B."/>
            <person name="Koonin E."/>
            <person name="Pavlov A."/>
            <person name="Pavlova N."/>
            <person name="Karamychev V."/>
            <person name="Polouchine N."/>
            <person name="Shakhova V."/>
            <person name="Grigoriev I."/>
            <person name="Lou Y."/>
            <person name="Rohksar D."/>
            <person name="Lucas S."/>
            <person name="Huang K."/>
            <person name="Goodstein D.M."/>
            <person name="Hawkins T."/>
            <person name="Plengvidhya V."/>
            <person name="Welker D."/>
            <person name="Hughes J."/>
            <person name="Goh Y."/>
            <person name="Benson A."/>
            <person name="Baldwin K."/>
            <person name="Lee J.H."/>
            <person name="Diaz-Muniz I."/>
            <person name="Dosti B."/>
            <person name="Smeianov V."/>
            <person name="Wechter W."/>
            <person name="Barabote R."/>
            <person name="Lorca G."/>
            <person name="Altermann E."/>
            <person name="Barrangou R."/>
            <person name="Ganesan B."/>
            <person name="Xie Y."/>
            <person name="Rawsthorne H."/>
            <person name="Tamir D."/>
            <person name="Parker C."/>
            <person name="Breidt F."/>
            <person name="Broadbent J."/>
            <person name="Hutkins R."/>
            <person name="O'Sullivan D."/>
            <person name="Steele J."/>
            <person name="Unlu G."/>
            <person name="Saier M."/>
            <person name="Klaenhammer T."/>
            <person name="Richardson P."/>
            <person name="Kozyavkin S."/>
            <person name="Weimer B."/>
            <person name="Mills D."/>
        </authorList>
    </citation>
    <scope>NUCLEOTIDE SEQUENCE [LARGE SCALE GENOMIC DNA]</scope>
    <source>
        <strain evidence="3">ATCC 8293 / DSM 20343 / BCRC 11652 / CCM 1803 / JCM 6124 / NCDO 523 / NBRC 100496 / NCIMB 8023 / NCTC 12954 / NRRL B-1118 / 37Y</strain>
    </source>
</reference>
<dbReference type="HOGENOM" id="CLU_066192_29_4_9"/>
<dbReference type="KEGG" id="lme:LEUM_1268"/>
<dbReference type="EnsemblBacteria" id="ABJ62365">
    <property type="protein sequence ID" value="ABJ62365"/>
    <property type="gene ID" value="LEUM_1268"/>
</dbReference>
<dbReference type="SUPFAM" id="SSF47413">
    <property type="entry name" value="lambda repressor-like DNA-binding domains"/>
    <property type="match status" value="1"/>
</dbReference>
<dbReference type="PROSITE" id="PS50943">
    <property type="entry name" value="HTH_CROC1"/>
    <property type="match status" value="1"/>
</dbReference>
<proteinExistence type="predicted"/>
<dbReference type="GO" id="GO:0003677">
    <property type="term" value="F:DNA binding"/>
    <property type="evidence" value="ECO:0007669"/>
    <property type="project" value="InterPro"/>
</dbReference>
<evidence type="ECO:0000313" key="3">
    <source>
        <dbReference type="Proteomes" id="UP000000362"/>
    </source>
</evidence>
<dbReference type="Gene3D" id="1.10.260.40">
    <property type="entry name" value="lambda repressor-like DNA-binding domains"/>
    <property type="match status" value="1"/>
</dbReference>
<dbReference type="SMART" id="SM00530">
    <property type="entry name" value="HTH_XRE"/>
    <property type="match status" value="1"/>
</dbReference>
<organism evidence="2 3">
    <name type="scientific">Leuconostoc mesenteroides subsp. mesenteroides (strain ATCC 8293 / DSM 20343 / BCRC 11652 / CCM 1803 / JCM 6124 / NCDO 523 / NBRC 100496 / NCIMB 8023 / NCTC 12954 / NRRL B-1118 / 37Y)</name>
    <dbReference type="NCBI Taxonomy" id="203120"/>
    <lineage>
        <taxon>Bacteria</taxon>
        <taxon>Bacillati</taxon>
        <taxon>Bacillota</taxon>
        <taxon>Bacilli</taxon>
        <taxon>Lactobacillales</taxon>
        <taxon>Lactobacillaceae</taxon>
        <taxon>Leuconostoc</taxon>
    </lineage>
</organism>
<dbReference type="Pfam" id="PF01381">
    <property type="entry name" value="HTH_3"/>
    <property type="match status" value="1"/>
</dbReference>